<dbReference type="PANTHER" id="PTHR30419">
    <property type="entry name" value="HTH-TYPE TRANSCRIPTIONAL REGULATOR YBHD"/>
    <property type="match status" value="1"/>
</dbReference>
<evidence type="ECO:0000256" key="2">
    <source>
        <dbReference type="ARBA" id="ARBA00023015"/>
    </source>
</evidence>
<dbReference type="PRINTS" id="PR00039">
    <property type="entry name" value="HTHLYSR"/>
</dbReference>
<dbReference type="PANTHER" id="PTHR30419:SF8">
    <property type="entry name" value="NITROGEN ASSIMILATION TRANSCRIPTIONAL ACTIVATOR-RELATED"/>
    <property type="match status" value="1"/>
</dbReference>
<comment type="similarity">
    <text evidence="1">Belongs to the LysR transcriptional regulatory family.</text>
</comment>
<evidence type="ECO:0000313" key="6">
    <source>
        <dbReference type="EMBL" id="TGG95057.1"/>
    </source>
</evidence>
<keyword evidence="2" id="KW-0805">Transcription regulation</keyword>
<evidence type="ECO:0000259" key="5">
    <source>
        <dbReference type="PROSITE" id="PS50931"/>
    </source>
</evidence>
<dbReference type="SUPFAM" id="SSF53850">
    <property type="entry name" value="Periplasmic binding protein-like II"/>
    <property type="match status" value="1"/>
</dbReference>
<dbReference type="PROSITE" id="PS50931">
    <property type="entry name" value="HTH_LYSR"/>
    <property type="match status" value="1"/>
</dbReference>
<dbReference type="InterPro" id="IPR000847">
    <property type="entry name" value="LysR_HTH_N"/>
</dbReference>
<dbReference type="Gene3D" id="3.40.190.290">
    <property type="match status" value="1"/>
</dbReference>
<sequence length="310" mass="34322">MDRRLKLRHFQCFIEVAQSNHLTDAAKSLNITQAAVSKTLTELEAIVGAKLLSRDRRGVSLTSQGELFFHYASAGLASLENGYEGLTGGPNTPQIELRIGVLPTVAARFMPSAIKQFSIDNMRPVNISLQTGYNHLLLDLLHSGKTDLAIARIGSPEMMRELEFTHLYSESLVLVARSDHALFELTGRSRLAEVAKYPFLLPPKDISIRPIVEQALITLGIGMPTTVIETISNTFGRAFLRGSDAVWMISYGVVVDYLNSGVLRLLTDPIENTKGPVGLIRREDQEVDVSMRQLTSILLQQTRHLRDAVN</sequence>
<evidence type="ECO:0000256" key="3">
    <source>
        <dbReference type="ARBA" id="ARBA00023125"/>
    </source>
</evidence>
<dbReference type="InterPro" id="IPR036390">
    <property type="entry name" value="WH_DNA-bd_sf"/>
</dbReference>
<dbReference type="GO" id="GO:0003677">
    <property type="term" value="F:DNA binding"/>
    <property type="evidence" value="ECO:0007669"/>
    <property type="project" value="UniProtKB-KW"/>
</dbReference>
<keyword evidence="4" id="KW-0804">Transcription</keyword>
<dbReference type="GO" id="GO:0005829">
    <property type="term" value="C:cytosol"/>
    <property type="evidence" value="ECO:0007669"/>
    <property type="project" value="TreeGrafter"/>
</dbReference>
<feature type="domain" description="HTH lysR-type" evidence="5">
    <location>
        <begin position="5"/>
        <end position="62"/>
    </location>
</feature>
<dbReference type="Proteomes" id="UP000297475">
    <property type="component" value="Unassembled WGS sequence"/>
</dbReference>
<organism evidence="6 7">
    <name type="scientific">Natronospirillum operosum</name>
    <dbReference type="NCBI Taxonomy" id="2759953"/>
    <lineage>
        <taxon>Bacteria</taxon>
        <taxon>Pseudomonadati</taxon>
        <taxon>Pseudomonadota</taxon>
        <taxon>Gammaproteobacteria</taxon>
        <taxon>Oceanospirillales</taxon>
        <taxon>Natronospirillaceae</taxon>
        <taxon>Natronospirillum</taxon>
    </lineage>
</organism>
<evidence type="ECO:0000256" key="1">
    <source>
        <dbReference type="ARBA" id="ARBA00009437"/>
    </source>
</evidence>
<dbReference type="GO" id="GO:0003700">
    <property type="term" value="F:DNA-binding transcription factor activity"/>
    <property type="evidence" value="ECO:0007669"/>
    <property type="project" value="InterPro"/>
</dbReference>
<evidence type="ECO:0000313" key="7">
    <source>
        <dbReference type="Proteomes" id="UP000297475"/>
    </source>
</evidence>
<dbReference type="FunFam" id="1.10.10.10:FF:000001">
    <property type="entry name" value="LysR family transcriptional regulator"/>
    <property type="match status" value="1"/>
</dbReference>
<dbReference type="InterPro" id="IPR050950">
    <property type="entry name" value="HTH-type_LysR_regulators"/>
</dbReference>
<keyword evidence="7" id="KW-1185">Reference proteome</keyword>
<evidence type="ECO:0000256" key="4">
    <source>
        <dbReference type="ARBA" id="ARBA00023163"/>
    </source>
</evidence>
<dbReference type="OrthoDB" id="9814165at2"/>
<dbReference type="InterPro" id="IPR005119">
    <property type="entry name" value="LysR_subst-bd"/>
</dbReference>
<gene>
    <name evidence="6" type="primary">pcaQ</name>
    <name evidence="6" type="ORF">E4656_01105</name>
</gene>
<dbReference type="RefSeq" id="WP_135480405.1">
    <property type="nucleotide sequence ID" value="NZ_SRMF01000001.1"/>
</dbReference>
<dbReference type="Pfam" id="PF03466">
    <property type="entry name" value="LysR_substrate"/>
    <property type="match status" value="1"/>
</dbReference>
<dbReference type="SUPFAM" id="SSF46785">
    <property type="entry name" value="Winged helix' DNA-binding domain"/>
    <property type="match status" value="1"/>
</dbReference>
<dbReference type="Gene3D" id="1.10.10.10">
    <property type="entry name" value="Winged helix-like DNA-binding domain superfamily/Winged helix DNA-binding domain"/>
    <property type="match status" value="1"/>
</dbReference>
<protein>
    <submittedName>
        <fullName evidence="6">Pca operon transcription factor PcaQ</fullName>
    </submittedName>
</protein>
<dbReference type="InterPro" id="IPR012787">
    <property type="entry name" value="TF_PcaQ"/>
</dbReference>
<comment type="caution">
    <text evidence="6">The sequence shown here is derived from an EMBL/GenBank/DDBJ whole genome shotgun (WGS) entry which is preliminary data.</text>
</comment>
<keyword evidence="3" id="KW-0238">DNA-binding</keyword>
<dbReference type="GO" id="GO:0019619">
    <property type="term" value="P:3,4-dihydroxybenzoate catabolic process"/>
    <property type="evidence" value="ECO:0007669"/>
    <property type="project" value="InterPro"/>
</dbReference>
<dbReference type="AlphaFoldDB" id="A0A4Z0WGH8"/>
<dbReference type="Pfam" id="PF00126">
    <property type="entry name" value="HTH_1"/>
    <property type="match status" value="1"/>
</dbReference>
<dbReference type="InterPro" id="IPR036388">
    <property type="entry name" value="WH-like_DNA-bd_sf"/>
</dbReference>
<name>A0A4Z0WGH8_9GAMM</name>
<accession>A0A4Z0WGH8</accession>
<dbReference type="EMBL" id="SRMF01000001">
    <property type="protein sequence ID" value="TGG95057.1"/>
    <property type="molecule type" value="Genomic_DNA"/>
</dbReference>
<dbReference type="NCBIfam" id="TIGR02424">
    <property type="entry name" value="TF_pcaQ"/>
    <property type="match status" value="1"/>
</dbReference>
<dbReference type="GO" id="GO:0045893">
    <property type="term" value="P:positive regulation of DNA-templated transcription"/>
    <property type="evidence" value="ECO:0007669"/>
    <property type="project" value="InterPro"/>
</dbReference>
<reference evidence="6 7" key="1">
    <citation type="submission" date="2019-04" db="EMBL/GenBank/DDBJ databases">
        <title>Natronospirillum operosus gen. nov., sp. nov., a haloalkaliphilic satellite isolated from decaying biomass of laboratory culture of cyanobacterium Geitlerinema sp. and proposal of Natronospirillaceae fam. nov. and Saccharospirillaceae fam. nov.</title>
        <authorList>
            <person name="Kevbrin V."/>
            <person name="Boltyanskaya Y."/>
            <person name="Koziaeva V."/>
            <person name="Grouzdev D.S."/>
            <person name="Park M."/>
            <person name="Cho J."/>
        </authorList>
    </citation>
    <scope>NUCLEOTIDE SEQUENCE [LARGE SCALE GENOMIC DNA]</scope>
    <source>
        <strain evidence="6 7">G-116</strain>
    </source>
</reference>
<proteinExistence type="inferred from homology"/>